<dbReference type="SUPFAM" id="SSF52091">
    <property type="entry name" value="SpoIIaa-like"/>
    <property type="match status" value="1"/>
</dbReference>
<organism evidence="4 5">
    <name type="scientific">Fuscibacter oryzae</name>
    <dbReference type="NCBI Taxonomy" id="2803939"/>
    <lineage>
        <taxon>Bacteria</taxon>
        <taxon>Pseudomonadati</taxon>
        <taxon>Pseudomonadota</taxon>
        <taxon>Alphaproteobacteria</taxon>
        <taxon>Rhodobacterales</taxon>
        <taxon>Paracoccaceae</taxon>
        <taxon>Fuscibacter</taxon>
    </lineage>
</organism>
<protein>
    <recommendedName>
        <fullName evidence="2">Anti-sigma factor antagonist</fullName>
    </recommendedName>
</protein>
<evidence type="ECO:0000259" key="3">
    <source>
        <dbReference type="PROSITE" id="PS50801"/>
    </source>
</evidence>
<dbReference type="PROSITE" id="PS50801">
    <property type="entry name" value="STAS"/>
    <property type="match status" value="1"/>
</dbReference>
<dbReference type="NCBIfam" id="TIGR00377">
    <property type="entry name" value="ant_ant_sig"/>
    <property type="match status" value="1"/>
</dbReference>
<dbReference type="PANTHER" id="PTHR33495:SF2">
    <property type="entry name" value="ANTI-SIGMA FACTOR ANTAGONIST TM_1081-RELATED"/>
    <property type="match status" value="1"/>
</dbReference>
<evidence type="ECO:0000256" key="1">
    <source>
        <dbReference type="ARBA" id="ARBA00009013"/>
    </source>
</evidence>
<name>A0A8J7MQW2_9RHOB</name>
<dbReference type="CDD" id="cd07043">
    <property type="entry name" value="STAS_anti-anti-sigma_factors"/>
    <property type="match status" value="1"/>
</dbReference>
<gene>
    <name evidence="4" type="ORF">JI744_10420</name>
</gene>
<dbReference type="RefSeq" id="WP_202660413.1">
    <property type="nucleotide sequence ID" value="NZ_JAESVP010000004.1"/>
</dbReference>
<reference evidence="4" key="1">
    <citation type="submission" date="2021-01" db="EMBL/GenBank/DDBJ databases">
        <title>Genome seq and assembly of Tabrizicola sp. KVB23.</title>
        <authorList>
            <person name="Chhetri G."/>
        </authorList>
    </citation>
    <scope>NUCLEOTIDE SEQUENCE</scope>
    <source>
        <strain evidence="4">KVB23</strain>
    </source>
</reference>
<dbReference type="Gene3D" id="3.30.750.24">
    <property type="entry name" value="STAS domain"/>
    <property type="match status" value="1"/>
</dbReference>
<dbReference type="GO" id="GO:0043856">
    <property type="term" value="F:anti-sigma factor antagonist activity"/>
    <property type="evidence" value="ECO:0007669"/>
    <property type="project" value="InterPro"/>
</dbReference>
<dbReference type="EMBL" id="JAESVP010000004">
    <property type="protein sequence ID" value="MBL4928518.1"/>
    <property type="molecule type" value="Genomic_DNA"/>
</dbReference>
<sequence>MLARRHEQDGVTVFEIDEARLDAAKAPELRQTLLDAVDAGAQSFVLDLTRVEFMDSSALGALISTVKRLGPLGALHIAGAAGSVEKLFAITRMDRVFRIFPTRDAAIAAAQA</sequence>
<comment type="caution">
    <text evidence="4">The sequence shown here is derived from an EMBL/GenBank/DDBJ whole genome shotgun (WGS) entry which is preliminary data.</text>
</comment>
<dbReference type="InterPro" id="IPR002645">
    <property type="entry name" value="STAS_dom"/>
</dbReference>
<dbReference type="Pfam" id="PF01740">
    <property type="entry name" value="STAS"/>
    <property type="match status" value="1"/>
</dbReference>
<evidence type="ECO:0000313" key="4">
    <source>
        <dbReference type="EMBL" id="MBL4928518.1"/>
    </source>
</evidence>
<dbReference type="AlphaFoldDB" id="A0A8J7MQW2"/>
<dbReference type="Proteomes" id="UP000619033">
    <property type="component" value="Unassembled WGS sequence"/>
</dbReference>
<accession>A0A8J7MQW2</accession>
<comment type="similarity">
    <text evidence="1 2">Belongs to the anti-sigma-factor antagonist family.</text>
</comment>
<dbReference type="PANTHER" id="PTHR33495">
    <property type="entry name" value="ANTI-SIGMA FACTOR ANTAGONIST TM_1081-RELATED-RELATED"/>
    <property type="match status" value="1"/>
</dbReference>
<feature type="domain" description="STAS" evidence="3">
    <location>
        <begin position="18"/>
        <end position="110"/>
    </location>
</feature>
<evidence type="ECO:0000313" key="5">
    <source>
        <dbReference type="Proteomes" id="UP000619033"/>
    </source>
</evidence>
<dbReference type="InterPro" id="IPR003658">
    <property type="entry name" value="Anti-sigma_ant"/>
</dbReference>
<keyword evidence="5" id="KW-1185">Reference proteome</keyword>
<dbReference type="InterPro" id="IPR036513">
    <property type="entry name" value="STAS_dom_sf"/>
</dbReference>
<evidence type="ECO:0000256" key="2">
    <source>
        <dbReference type="RuleBase" id="RU003749"/>
    </source>
</evidence>
<proteinExistence type="inferred from homology"/>